<evidence type="ECO:0000313" key="1">
    <source>
        <dbReference type="EMBL" id="SRX82441.1"/>
    </source>
</evidence>
<dbReference type="InterPro" id="IPR050267">
    <property type="entry name" value="Anti-sigma-factor_SerPK"/>
</dbReference>
<dbReference type="PANTHER" id="PTHR35526">
    <property type="entry name" value="ANTI-SIGMA-F FACTOR RSBW-RELATED"/>
    <property type="match status" value="1"/>
</dbReference>
<name>A0A375YMY5_MYCPF</name>
<dbReference type="PANTHER" id="PTHR35526:SF3">
    <property type="entry name" value="ANTI-SIGMA-F FACTOR RSBW"/>
    <property type="match status" value="1"/>
</dbReference>
<sequence>MKRRGGIRVWAVPAPGRVSALQIAGTLDDSTCRDVRDGVVAAALGGPRAVVAAVDGLTVPADSAWTVFASARWHVRTWPGVPILLACSDPARRAAIARSGITRHVALLPDVESAAAAAPAAPQVRRATVPVDAGSGALRGIRAPVTRCVSDWGFPALAVSVCTVATVLVENVLEHTTSRPTLILETQDGRVAVAVSDDDPATPTRREDPGAGTHTVSGLAIVTALSHAWGVIPTASGKTVWALLGPENRL</sequence>
<dbReference type="Gene3D" id="3.30.750.24">
    <property type="entry name" value="STAS domain"/>
    <property type="match status" value="1"/>
</dbReference>
<dbReference type="InterPro" id="IPR036890">
    <property type="entry name" value="HATPase_C_sf"/>
</dbReference>
<keyword evidence="2" id="KW-1185">Reference proteome</keyword>
<accession>A0A375YMY5</accession>
<dbReference type="SUPFAM" id="SSF52091">
    <property type="entry name" value="SpoIIaa-like"/>
    <property type="match status" value="1"/>
</dbReference>
<organism evidence="1 2">
    <name type="scientific">Mycolicibacterium parafortuitum</name>
    <name type="common">Mycobacterium parafortuitum</name>
    <dbReference type="NCBI Taxonomy" id="39692"/>
    <lineage>
        <taxon>Bacteria</taxon>
        <taxon>Bacillati</taxon>
        <taxon>Actinomycetota</taxon>
        <taxon>Actinomycetes</taxon>
        <taxon>Mycobacteriales</taxon>
        <taxon>Mycobacteriaceae</taxon>
        <taxon>Mycolicibacterium</taxon>
    </lineage>
</organism>
<dbReference type="InterPro" id="IPR036513">
    <property type="entry name" value="STAS_dom_sf"/>
</dbReference>
<evidence type="ECO:0008006" key="3">
    <source>
        <dbReference type="Google" id="ProtNLM"/>
    </source>
</evidence>
<evidence type="ECO:0000313" key="2">
    <source>
        <dbReference type="Proteomes" id="UP000252008"/>
    </source>
</evidence>
<dbReference type="STRING" id="39692.BST38_19155"/>
<protein>
    <recommendedName>
        <fullName evidence="3">Sulfate transporter</fullName>
    </recommendedName>
</protein>
<reference evidence="1 2" key="1">
    <citation type="submission" date="2018-05" db="EMBL/GenBank/DDBJ databases">
        <authorList>
            <consortium name="IHU Genomes"/>
        </authorList>
    </citation>
    <scope>NUCLEOTIDE SEQUENCE [LARGE SCALE GENOMIC DNA]</scope>
    <source>
        <strain evidence="1 2">P7335</strain>
    </source>
</reference>
<proteinExistence type="predicted"/>
<gene>
    <name evidence="1" type="ORF">MPP7335_04201</name>
</gene>
<dbReference type="EMBL" id="UEGS01000001">
    <property type="protein sequence ID" value="SRX82441.1"/>
    <property type="molecule type" value="Genomic_DNA"/>
</dbReference>
<dbReference type="Proteomes" id="UP000252008">
    <property type="component" value="Unassembled WGS sequence"/>
</dbReference>
<dbReference type="RefSeq" id="WP_237160845.1">
    <property type="nucleotide sequence ID" value="NZ_MVID01000019.1"/>
</dbReference>
<dbReference type="Gene3D" id="3.30.565.10">
    <property type="entry name" value="Histidine kinase-like ATPase, C-terminal domain"/>
    <property type="match status" value="1"/>
</dbReference>
<dbReference type="AlphaFoldDB" id="A0A375YMY5"/>
<dbReference type="CDD" id="cd16936">
    <property type="entry name" value="HATPase_RsbW-like"/>
    <property type="match status" value="1"/>
</dbReference>